<evidence type="ECO:0000313" key="1">
    <source>
        <dbReference type="EMBL" id="TDN50404.1"/>
    </source>
</evidence>
<gene>
    <name evidence="1" type="ORF">C7389_10998</name>
</gene>
<proteinExistence type="predicted"/>
<evidence type="ECO:0000313" key="2">
    <source>
        <dbReference type="Proteomes" id="UP000295129"/>
    </source>
</evidence>
<dbReference type="RefSeq" id="WP_133591628.1">
    <property type="nucleotide sequence ID" value="NZ_SNVV01000009.1"/>
</dbReference>
<dbReference type="AlphaFoldDB" id="A0A4R6DZP6"/>
<sequence>MQEATIIDPDGVTRRYALDSYDGRLFVHAGKATNRPYKPVFAAGSYDNPFILHGAHAAFWRDPEAAAKALAAMPPDIAWRGAW</sequence>
<dbReference type="EMBL" id="SNVV01000009">
    <property type="protein sequence ID" value="TDN50404.1"/>
    <property type="molecule type" value="Genomic_DNA"/>
</dbReference>
<accession>A0A4R6DZP6</accession>
<reference evidence="1 2" key="1">
    <citation type="submission" date="2019-03" db="EMBL/GenBank/DDBJ databases">
        <title>Genomic Encyclopedia of Type Strains, Phase IV (KMG-IV): sequencing the most valuable type-strain genomes for metagenomic binning, comparative biology and taxonomic classification.</title>
        <authorList>
            <person name="Goeker M."/>
        </authorList>
    </citation>
    <scope>NUCLEOTIDE SEQUENCE [LARGE SCALE GENOMIC DNA]</scope>
    <source>
        <strain evidence="1 2">DSM 12121</strain>
    </source>
</reference>
<organism evidence="1 2">
    <name type="scientific">Azoarcus indigens</name>
    <dbReference type="NCBI Taxonomy" id="29545"/>
    <lineage>
        <taxon>Bacteria</taxon>
        <taxon>Pseudomonadati</taxon>
        <taxon>Pseudomonadota</taxon>
        <taxon>Betaproteobacteria</taxon>
        <taxon>Rhodocyclales</taxon>
        <taxon>Zoogloeaceae</taxon>
        <taxon>Azoarcus</taxon>
    </lineage>
</organism>
<protein>
    <submittedName>
        <fullName evidence="1">Uncharacterized protein</fullName>
    </submittedName>
</protein>
<name>A0A4R6DZP6_9RHOO</name>
<keyword evidence="2" id="KW-1185">Reference proteome</keyword>
<comment type="caution">
    <text evidence="1">The sequence shown here is derived from an EMBL/GenBank/DDBJ whole genome shotgun (WGS) entry which is preliminary data.</text>
</comment>
<dbReference type="Proteomes" id="UP000295129">
    <property type="component" value="Unassembled WGS sequence"/>
</dbReference>